<accession>A0A897N366</accession>
<evidence type="ECO:0000313" key="9">
    <source>
        <dbReference type="Proteomes" id="UP000663525"/>
    </source>
</evidence>
<protein>
    <submittedName>
        <fullName evidence="8">Acyl-CoA synthetase (AMP-forming)/AMP-acid ligase II</fullName>
    </submittedName>
</protein>
<feature type="domain" description="AMP-binding enzyme C-terminal" evidence="7">
    <location>
        <begin position="415"/>
        <end position="483"/>
    </location>
</feature>
<evidence type="ECO:0000259" key="6">
    <source>
        <dbReference type="Pfam" id="PF00501"/>
    </source>
</evidence>
<dbReference type="InterPro" id="IPR045851">
    <property type="entry name" value="AMP-bd_C_sf"/>
</dbReference>
<keyword evidence="4" id="KW-0067">ATP-binding</keyword>
<evidence type="ECO:0000256" key="1">
    <source>
        <dbReference type="ARBA" id="ARBA00022428"/>
    </source>
</evidence>
<dbReference type="PANTHER" id="PTHR43767">
    <property type="entry name" value="LONG-CHAIN-FATTY-ACID--COA LIGASE"/>
    <property type="match status" value="1"/>
</dbReference>
<name>A0A897N366_9EURY</name>
<sequence>MTDRWPRYDLLTHRAKTTPDRTVLIDADTGREWTARELDAEVDELAAALESVGVSLGTRVGLLLSTRPAFVRIVHAGSRLGGVLVPLNVEKPTDALAAQADQADVDVLVCGTETAETARELDVGTTVSVDRPDDTAGTGEVRELPDADPGGFVPIGRDPDSLAVIVFTSGTTGEPKGVRLTRRNLLASAEASAYRLGVAPGDRWLCCLPMYHMGGLAPIVRTALYGTTLVVQRAFDAAETAAVLERFDVSGVSLVPTMLQRLLDSGWEPPAALDTVLLGGAPADESLIARAITRDVPVYPTYGTTETASQIATARPEQAAENPGSVGQPLVNTTVRIHSDGEPADPGEVGELVVSGPTVTPGYLDADRTAEAFDEAGLHTGDLGYSDADGRLWIEGRRDDRIVTGGENVDPERVAAAIREHPDVEDAAVVGLDDPEWGERVAALVVGAAGPETIEAHCRDRLAAFEVPKTIAVADELPRTASGTVDREAVEEVLSDER</sequence>
<dbReference type="Gene3D" id="3.30.300.30">
    <property type="match status" value="1"/>
</dbReference>
<evidence type="ECO:0000259" key="7">
    <source>
        <dbReference type="Pfam" id="PF13193"/>
    </source>
</evidence>
<dbReference type="InterPro" id="IPR000873">
    <property type="entry name" value="AMP-dep_synth/lig_dom"/>
</dbReference>
<keyword evidence="1" id="KW-0474">Menaquinone biosynthesis</keyword>
<organism evidence="8 9">
    <name type="scientific">Halapricum desulfuricans</name>
    <dbReference type="NCBI Taxonomy" id="2841257"/>
    <lineage>
        <taxon>Archaea</taxon>
        <taxon>Methanobacteriati</taxon>
        <taxon>Methanobacteriota</taxon>
        <taxon>Stenosarchaea group</taxon>
        <taxon>Halobacteria</taxon>
        <taxon>Halobacteriales</taxon>
        <taxon>Haloarculaceae</taxon>
        <taxon>Halapricum</taxon>
    </lineage>
</organism>
<dbReference type="InterPro" id="IPR050237">
    <property type="entry name" value="ATP-dep_AMP-bd_enzyme"/>
</dbReference>
<dbReference type="InterPro" id="IPR025110">
    <property type="entry name" value="AMP-bd_C"/>
</dbReference>
<dbReference type="AlphaFoldDB" id="A0A897N366"/>
<dbReference type="NCBIfam" id="TIGR01923">
    <property type="entry name" value="menE"/>
    <property type="match status" value="1"/>
</dbReference>
<dbReference type="PANTHER" id="PTHR43767:SF1">
    <property type="entry name" value="NONRIBOSOMAL PEPTIDE SYNTHASE PES1 (EUROFUNG)-RELATED"/>
    <property type="match status" value="1"/>
</dbReference>
<dbReference type="InterPro" id="IPR020845">
    <property type="entry name" value="AMP-binding_CS"/>
</dbReference>
<proteinExistence type="predicted"/>
<evidence type="ECO:0000256" key="4">
    <source>
        <dbReference type="ARBA" id="ARBA00022840"/>
    </source>
</evidence>
<feature type="compositionally biased region" description="Basic and acidic residues" evidence="5">
    <location>
        <begin position="130"/>
        <end position="145"/>
    </location>
</feature>
<feature type="domain" description="AMP-dependent synthetase/ligase" evidence="6">
    <location>
        <begin position="12"/>
        <end position="364"/>
    </location>
</feature>
<keyword evidence="3" id="KW-0547">Nucleotide-binding</keyword>
<dbReference type="Proteomes" id="UP000663525">
    <property type="component" value="Chromosome"/>
</dbReference>
<feature type="region of interest" description="Disordered" evidence="5">
    <location>
        <begin position="127"/>
        <end position="150"/>
    </location>
</feature>
<gene>
    <name evidence="8" type="primary">caiC2</name>
    <name evidence="8" type="ORF">HSR121_2807</name>
</gene>
<dbReference type="InterPro" id="IPR010192">
    <property type="entry name" value="MenE"/>
</dbReference>
<dbReference type="InterPro" id="IPR042099">
    <property type="entry name" value="ANL_N_sf"/>
</dbReference>
<dbReference type="GO" id="GO:0005524">
    <property type="term" value="F:ATP binding"/>
    <property type="evidence" value="ECO:0007669"/>
    <property type="project" value="UniProtKB-KW"/>
</dbReference>
<dbReference type="GeneID" id="68856345"/>
<dbReference type="GO" id="GO:0008756">
    <property type="term" value="F:o-succinylbenzoate-CoA ligase activity"/>
    <property type="evidence" value="ECO:0007669"/>
    <property type="project" value="InterPro"/>
</dbReference>
<dbReference type="SUPFAM" id="SSF56801">
    <property type="entry name" value="Acetyl-CoA synthetase-like"/>
    <property type="match status" value="1"/>
</dbReference>
<evidence type="ECO:0000313" key="8">
    <source>
        <dbReference type="EMBL" id="QSG07127.1"/>
    </source>
</evidence>
<dbReference type="Gene3D" id="3.40.50.12780">
    <property type="entry name" value="N-terminal domain of ligase-like"/>
    <property type="match status" value="1"/>
</dbReference>
<keyword evidence="2 8" id="KW-0436">Ligase</keyword>
<dbReference type="Pfam" id="PF13193">
    <property type="entry name" value="AMP-binding_C"/>
    <property type="match status" value="1"/>
</dbReference>
<dbReference type="GO" id="GO:0009234">
    <property type="term" value="P:menaquinone biosynthetic process"/>
    <property type="evidence" value="ECO:0007669"/>
    <property type="project" value="UniProtKB-KW"/>
</dbReference>
<dbReference type="EMBL" id="CP064787">
    <property type="protein sequence ID" value="QSG07127.1"/>
    <property type="molecule type" value="Genomic_DNA"/>
</dbReference>
<evidence type="ECO:0000256" key="5">
    <source>
        <dbReference type="SAM" id="MobiDB-lite"/>
    </source>
</evidence>
<evidence type="ECO:0000256" key="2">
    <source>
        <dbReference type="ARBA" id="ARBA00022598"/>
    </source>
</evidence>
<evidence type="ECO:0000256" key="3">
    <source>
        <dbReference type="ARBA" id="ARBA00022741"/>
    </source>
</evidence>
<reference evidence="8" key="1">
    <citation type="submission" date="2020-11" db="EMBL/GenBank/DDBJ databases">
        <title>Carbohydrate-dependent, anaerobic sulfur respiration: A novel catabolism in halophilic archaea.</title>
        <authorList>
            <person name="Sorokin D.Y."/>
            <person name="Messina E."/>
            <person name="Smedile F."/>
            <person name="La Cono V."/>
            <person name="Hallsworth J.E."/>
            <person name="Yakimov M.M."/>
        </authorList>
    </citation>
    <scope>NUCLEOTIDE SEQUENCE</scope>
    <source>
        <strain evidence="8">HSR12-1</strain>
    </source>
</reference>
<dbReference type="RefSeq" id="WP_229113587.1">
    <property type="nucleotide sequence ID" value="NZ_CP064787.1"/>
</dbReference>
<dbReference type="PROSITE" id="PS00455">
    <property type="entry name" value="AMP_BINDING"/>
    <property type="match status" value="1"/>
</dbReference>
<dbReference type="Pfam" id="PF00501">
    <property type="entry name" value="AMP-binding"/>
    <property type="match status" value="1"/>
</dbReference>